<dbReference type="EMBL" id="SNYO01000003">
    <property type="protein sequence ID" value="TDQ60828.1"/>
    <property type="molecule type" value="Genomic_DNA"/>
</dbReference>
<keyword evidence="5" id="KW-1185">Reference proteome</keyword>
<dbReference type="AlphaFoldDB" id="A0A4V3DA77"/>
<dbReference type="GO" id="GO:0005829">
    <property type="term" value="C:cytosol"/>
    <property type="evidence" value="ECO:0007669"/>
    <property type="project" value="TreeGrafter"/>
</dbReference>
<keyword evidence="1" id="KW-0238">DNA-binding</keyword>
<protein>
    <submittedName>
        <fullName evidence="4">Helix-turn-helix protein</fullName>
    </submittedName>
</protein>
<sequence length="135" mass="14319">MVVPGGAWEDHRRALGGFIRSQRKLARLSLRQLSALSNISNPYLSQIERGLHEPSVRVLHAIAEALDISAETLLLQAGLVREHAGDAPAEAAGSGDGSTERAIRADPRLSDAQKEALISVYRSYTAGSPAPGGAR</sequence>
<name>A0A4V3DA77_9PSEU</name>
<dbReference type="Pfam" id="PF01381">
    <property type="entry name" value="HTH_3"/>
    <property type="match status" value="1"/>
</dbReference>
<dbReference type="SUPFAM" id="SSF47413">
    <property type="entry name" value="lambda repressor-like DNA-binding domains"/>
    <property type="match status" value="1"/>
</dbReference>
<evidence type="ECO:0000313" key="4">
    <source>
        <dbReference type="EMBL" id="TDQ60828.1"/>
    </source>
</evidence>
<dbReference type="Proteomes" id="UP000295705">
    <property type="component" value="Unassembled WGS sequence"/>
</dbReference>
<dbReference type="OrthoDB" id="70105at2"/>
<dbReference type="InterPro" id="IPR010982">
    <property type="entry name" value="Lambda_DNA-bd_dom_sf"/>
</dbReference>
<reference evidence="4 5" key="1">
    <citation type="submission" date="2019-03" db="EMBL/GenBank/DDBJ databases">
        <title>Genomic Encyclopedia of Type Strains, Phase IV (KMG-IV): sequencing the most valuable type-strain genomes for metagenomic binning, comparative biology and taxonomic classification.</title>
        <authorList>
            <person name="Goeker M."/>
        </authorList>
    </citation>
    <scope>NUCLEOTIDE SEQUENCE [LARGE SCALE GENOMIC DNA]</scope>
    <source>
        <strain evidence="4 5">DSM 45775</strain>
    </source>
</reference>
<dbReference type="RefSeq" id="WP_133826653.1">
    <property type="nucleotide sequence ID" value="NZ_BAABHR010000034.1"/>
</dbReference>
<dbReference type="Gene3D" id="1.10.260.40">
    <property type="entry name" value="lambda repressor-like DNA-binding domains"/>
    <property type="match status" value="1"/>
</dbReference>
<feature type="region of interest" description="Disordered" evidence="2">
    <location>
        <begin position="85"/>
        <end position="110"/>
    </location>
</feature>
<dbReference type="InterPro" id="IPR001387">
    <property type="entry name" value="Cro/C1-type_HTH"/>
</dbReference>
<dbReference type="PANTHER" id="PTHR46797">
    <property type="entry name" value="HTH-TYPE TRANSCRIPTIONAL REGULATOR"/>
    <property type="match status" value="1"/>
</dbReference>
<dbReference type="PROSITE" id="PS50943">
    <property type="entry name" value="HTH_CROC1"/>
    <property type="match status" value="1"/>
</dbReference>
<proteinExistence type="predicted"/>
<dbReference type="CDD" id="cd00093">
    <property type="entry name" value="HTH_XRE"/>
    <property type="match status" value="1"/>
</dbReference>
<dbReference type="PANTHER" id="PTHR46797:SF1">
    <property type="entry name" value="METHYLPHOSPHONATE SYNTHASE"/>
    <property type="match status" value="1"/>
</dbReference>
<dbReference type="SMART" id="SM00530">
    <property type="entry name" value="HTH_XRE"/>
    <property type="match status" value="1"/>
</dbReference>
<evidence type="ECO:0000259" key="3">
    <source>
        <dbReference type="PROSITE" id="PS50943"/>
    </source>
</evidence>
<gene>
    <name evidence="4" type="ORF">EV188_103330</name>
</gene>
<organism evidence="4 5">
    <name type="scientific">Actinomycetospora succinea</name>
    <dbReference type="NCBI Taxonomy" id="663603"/>
    <lineage>
        <taxon>Bacteria</taxon>
        <taxon>Bacillati</taxon>
        <taxon>Actinomycetota</taxon>
        <taxon>Actinomycetes</taxon>
        <taxon>Pseudonocardiales</taxon>
        <taxon>Pseudonocardiaceae</taxon>
        <taxon>Actinomycetospora</taxon>
    </lineage>
</organism>
<dbReference type="GO" id="GO:0003700">
    <property type="term" value="F:DNA-binding transcription factor activity"/>
    <property type="evidence" value="ECO:0007669"/>
    <property type="project" value="TreeGrafter"/>
</dbReference>
<comment type="caution">
    <text evidence="4">The sequence shown here is derived from an EMBL/GenBank/DDBJ whole genome shotgun (WGS) entry which is preliminary data.</text>
</comment>
<evidence type="ECO:0000256" key="2">
    <source>
        <dbReference type="SAM" id="MobiDB-lite"/>
    </source>
</evidence>
<accession>A0A4V3DA77</accession>
<dbReference type="InterPro" id="IPR050807">
    <property type="entry name" value="TransReg_Diox_bact_type"/>
</dbReference>
<feature type="compositionally biased region" description="Basic and acidic residues" evidence="2">
    <location>
        <begin position="98"/>
        <end position="110"/>
    </location>
</feature>
<feature type="domain" description="HTH cro/C1-type" evidence="3">
    <location>
        <begin position="19"/>
        <end position="73"/>
    </location>
</feature>
<dbReference type="GO" id="GO:0003677">
    <property type="term" value="F:DNA binding"/>
    <property type="evidence" value="ECO:0007669"/>
    <property type="project" value="UniProtKB-KW"/>
</dbReference>
<evidence type="ECO:0000256" key="1">
    <source>
        <dbReference type="ARBA" id="ARBA00023125"/>
    </source>
</evidence>
<evidence type="ECO:0000313" key="5">
    <source>
        <dbReference type="Proteomes" id="UP000295705"/>
    </source>
</evidence>